<gene>
    <name evidence="2" type="ORF">VTK73DRAFT_8562</name>
</gene>
<dbReference type="Proteomes" id="UP001586593">
    <property type="component" value="Unassembled WGS sequence"/>
</dbReference>
<reference evidence="2 3" key="1">
    <citation type="journal article" date="2024" name="Commun. Biol.">
        <title>Comparative genomic analysis of thermophilic fungi reveals convergent evolutionary adaptations and gene losses.</title>
        <authorList>
            <person name="Steindorff A.S."/>
            <person name="Aguilar-Pontes M.V."/>
            <person name="Robinson A.J."/>
            <person name="Andreopoulos B."/>
            <person name="LaButti K."/>
            <person name="Kuo A."/>
            <person name="Mondo S."/>
            <person name="Riley R."/>
            <person name="Otillar R."/>
            <person name="Haridas S."/>
            <person name="Lipzen A."/>
            <person name="Grimwood J."/>
            <person name="Schmutz J."/>
            <person name="Clum A."/>
            <person name="Reid I.D."/>
            <person name="Moisan M.C."/>
            <person name="Butler G."/>
            <person name="Nguyen T.T.M."/>
            <person name="Dewar K."/>
            <person name="Conant G."/>
            <person name="Drula E."/>
            <person name="Henrissat B."/>
            <person name="Hansel C."/>
            <person name="Singer S."/>
            <person name="Hutchinson M.I."/>
            <person name="de Vries R.P."/>
            <person name="Natvig D.O."/>
            <person name="Powell A.J."/>
            <person name="Tsang A."/>
            <person name="Grigoriev I.V."/>
        </authorList>
    </citation>
    <scope>NUCLEOTIDE SEQUENCE [LARGE SCALE GENOMIC DNA]</scope>
    <source>
        <strain evidence="2 3">ATCC 24622</strain>
    </source>
</reference>
<keyword evidence="3" id="KW-1185">Reference proteome</keyword>
<feature type="compositionally biased region" description="Basic and acidic residues" evidence="1">
    <location>
        <begin position="182"/>
        <end position="199"/>
    </location>
</feature>
<evidence type="ECO:0000313" key="2">
    <source>
        <dbReference type="EMBL" id="KAL1877573.1"/>
    </source>
</evidence>
<feature type="compositionally biased region" description="Basic and acidic residues" evidence="1">
    <location>
        <begin position="163"/>
        <end position="172"/>
    </location>
</feature>
<feature type="compositionally biased region" description="Pro residues" evidence="1">
    <location>
        <begin position="129"/>
        <end position="139"/>
    </location>
</feature>
<protein>
    <submittedName>
        <fullName evidence="2">Uncharacterized protein</fullName>
    </submittedName>
</protein>
<organism evidence="2 3">
    <name type="scientific">Phialemonium thermophilum</name>
    <dbReference type="NCBI Taxonomy" id="223376"/>
    <lineage>
        <taxon>Eukaryota</taxon>
        <taxon>Fungi</taxon>
        <taxon>Dikarya</taxon>
        <taxon>Ascomycota</taxon>
        <taxon>Pezizomycotina</taxon>
        <taxon>Sordariomycetes</taxon>
        <taxon>Sordariomycetidae</taxon>
        <taxon>Cephalothecales</taxon>
        <taxon>Cephalothecaceae</taxon>
        <taxon>Phialemonium</taxon>
    </lineage>
</organism>
<proteinExistence type="predicted"/>
<evidence type="ECO:0000313" key="3">
    <source>
        <dbReference type="Proteomes" id="UP001586593"/>
    </source>
</evidence>
<feature type="region of interest" description="Disordered" evidence="1">
    <location>
        <begin position="123"/>
        <end position="205"/>
    </location>
</feature>
<feature type="compositionally biased region" description="Basic residues" evidence="1">
    <location>
        <begin position="149"/>
        <end position="162"/>
    </location>
</feature>
<evidence type="ECO:0000256" key="1">
    <source>
        <dbReference type="SAM" id="MobiDB-lite"/>
    </source>
</evidence>
<name>A0ABR3XPN2_9PEZI</name>
<dbReference type="EMBL" id="JAZHXJ010000063">
    <property type="protein sequence ID" value="KAL1877573.1"/>
    <property type="molecule type" value="Genomic_DNA"/>
</dbReference>
<accession>A0ABR3XPN2</accession>
<sequence>MCHGQPYIHRCGHMSVVWSMCMHSRHIPGTSTSSPCGREKETTLAGNLRIDTPCPVPECRGPELGTWRCCKCGFEPNERGWCSGDITIDGQPQMVWNSTADGDVGAWTPVNTCDHGNCSNCTTLTRRSPTPPPEPPPPLDKLLDLPRSARAHRHRLPARSRHGKEEKDKKGESSNSSKSSQKSRDAGKKGGDKHGKGYGRESGGS</sequence>
<comment type="caution">
    <text evidence="2">The sequence shown here is derived from an EMBL/GenBank/DDBJ whole genome shotgun (WGS) entry which is preliminary data.</text>
</comment>